<dbReference type="GO" id="GO:0008270">
    <property type="term" value="F:zinc ion binding"/>
    <property type="evidence" value="ECO:0007669"/>
    <property type="project" value="UniProtKB-KW"/>
</dbReference>
<dbReference type="Proteomes" id="UP000594364">
    <property type="component" value="Chromosome 2"/>
</dbReference>
<dbReference type="Pfam" id="PF12874">
    <property type="entry name" value="zf-met"/>
    <property type="match status" value="1"/>
</dbReference>
<dbReference type="PANTHER" id="PTHR24379">
    <property type="entry name" value="KRAB AND ZINC FINGER DOMAIN-CONTAINING"/>
    <property type="match status" value="1"/>
</dbReference>
<organism evidence="7 8">
    <name type="scientific">Epichloe festucae (strain Fl1)</name>
    <dbReference type="NCBI Taxonomy" id="877507"/>
    <lineage>
        <taxon>Eukaryota</taxon>
        <taxon>Fungi</taxon>
        <taxon>Dikarya</taxon>
        <taxon>Ascomycota</taxon>
        <taxon>Pezizomycotina</taxon>
        <taxon>Sordariomycetes</taxon>
        <taxon>Hypocreomycetidae</taxon>
        <taxon>Hypocreales</taxon>
        <taxon>Clavicipitaceae</taxon>
        <taxon>Epichloe</taxon>
    </lineage>
</organism>
<dbReference type="PANTHER" id="PTHR24379:SF121">
    <property type="entry name" value="C2H2-TYPE DOMAIN-CONTAINING PROTEIN"/>
    <property type="match status" value="1"/>
</dbReference>
<keyword evidence="1" id="KW-0479">Metal-binding</keyword>
<proteinExistence type="predicted"/>
<dbReference type="InterPro" id="IPR036236">
    <property type="entry name" value="Znf_C2H2_sf"/>
</dbReference>
<dbReference type="Gene3D" id="3.30.160.60">
    <property type="entry name" value="Classic Zinc Finger"/>
    <property type="match status" value="3"/>
</dbReference>
<feature type="domain" description="C2H2-type" evidence="6">
    <location>
        <begin position="58"/>
        <end position="84"/>
    </location>
</feature>
<gene>
    <name evidence="7" type="ORF">C2857_000753</name>
</gene>
<keyword evidence="2" id="KW-0677">Repeat</keyword>
<dbReference type="PROSITE" id="PS50157">
    <property type="entry name" value="ZINC_FINGER_C2H2_2"/>
    <property type="match status" value="2"/>
</dbReference>
<name>A0A7S9KN40_EPIFF</name>
<evidence type="ECO:0000259" key="6">
    <source>
        <dbReference type="PROSITE" id="PS50157"/>
    </source>
</evidence>
<keyword evidence="8" id="KW-1185">Reference proteome</keyword>
<dbReference type="EMBL" id="CP031386">
    <property type="protein sequence ID" value="QPG95461.1"/>
    <property type="molecule type" value="Genomic_DNA"/>
</dbReference>
<reference evidence="7 8" key="1">
    <citation type="journal article" date="2018" name="PLoS Genet.">
        <title>Repeat elements organise 3D genome structure and mediate transcription in the filamentous fungus Epichloe festucae.</title>
        <authorList>
            <person name="Winter D.J."/>
            <person name="Ganley A.R.D."/>
            <person name="Young C.A."/>
            <person name="Liachko I."/>
            <person name="Schardl C.L."/>
            <person name="Dupont P.Y."/>
            <person name="Berry D."/>
            <person name="Ram A."/>
            <person name="Scott B."/>
            <person name="Cox M.P."/>
        </authorList>
    </citation>
    <scope>NUCLEOTIDE SEQUENCE [LARGE SCALE GENOMIC DNA]</scope>
    <source>
        <strain evidence="7 8">Fl1</strain>
    </source>
</reference>
<dbReference type="SUPFAM" id="SSF57667">
    <property type="entry name" value="beta-beta-alpha zinc fingers"/>
    <property type="match status" value="2"/>
</dbReference>
<protein>
    <recommendedName>
        <fullName evidence="6">C2H2-type domain-containing protein</fullName>
    </recommendedName>
</protein>
<evidence type="ECO:0000256" key="2">
    <source>
        <dbReference type="ARBA" id="ARBA00022737"/>
    </source>
</evidence>
<dbReference type="InterPro" id="IPR022755">
    <property type="entry name" value="Znf_C2H2_jaz"/>
</dbReference>
<feature type="domain" description="C2H2-type" evidence="6">
    <location>
        <begin position="162"/>
        <end position="191"/>
    </location>
</feature>
<dbReference type="OrthoDB" id="6077919at2759"/>
<accession>A0A7S9KN40</accession>
<evidence type="ECO:0000256" key="4">
    <source>
        <dbReference type="ARBA" id="ARBA00022833"/>
    </source>
</evidence>
<evidence type="ECO:0000256" key="3">
    <source>
        <dbReference type="ARBA" id="ARBA00022771"/>
    </source>
</evidence>
<dbReference type="InterPro" id="IPR013087">
    <property type="entry name" value="Znf_C2H2_type"/>
</dbReference>
<sequence>MYECDMCMRRFNTFRACSQHMNALDHWAPKVPCETCALKFRTEEDANEHMRDSNHYETYCPSCDRHFQSNNNLRMHLKSHVHCGISVNCPFCNKGYTAFSGLSHHLETGSCSQAPSLNRETILRAVRERDTQGIITNRQIEWHDAESVRYEVSALSYNGFNWECYLCHQEFATQTALTQHVNSPRHKQKAYKCPNTRGGCERHFVTLAALFNHWESEQCSFMRFENVQLHARQILDGRRMISF</sequence>
<dbReference type="AlphaFoldDB" id="A0A7S9KN40"/>
<dbReference type="PROSITE" id="PS00028">
    <property type="entry name" value="ZINC_FINGER_C2H2_1"/>
    <property type="match status" value="3"/>
</dbReference>
<evidence type="ECO:0000313" key="8">
    <source>
        <dbReference type="Proteomes" id="UP000594364"/>
    </source>
</evidence>
<dbReference type="Pfam" id="PF12171">
    <property type="entry name" value="zf-C2H2_jaz"/>
    <property type="match status" value="1"/>
</dbReference>
<dbReference type="SMART" id="SM00355">
    <property type="entry name" value="ZnF_C2H2"/>
    <property type="match status" value="5"/>
</dbReference>
<evidence type="ECO:0000313" key="7">
    <source>
        <dbReference type="EMBL" id="QPG95461.1"/>
    </source>
</evidence>
<keyword evidence="4" id="KW-0862">Zinc</keyword>
<evidence type="ECO:0000256" key="1">
    <source>
        <dbReference type="ARBA" id="ARBA00022723"/>
    </source>
</evidence>
<keyword evidence="3 5" id="KW-0863">Zinc-finger</keyword>
<evidence type="ECO:0000256" key="5">
    <source>
        <dbReference type="PROSITE-ProRule" id="PRU00042"/>
    </source>
</evidence>